<sequence>MDLILWRHAEAEEAREEQADGDRRLTPRGEKQAARMAGWLDRQLPDGLRVIASPARRTEQTVIALGRRYKLRAELLPEGSPADLLELVQWPRAKGAVLVVGHQPMLGQTIAQLIGLSAGDCAIRKGAVWWLRQRQRGEDAQTVIVTVQSPEVL</sequence>
<organism evidence="2 3">
    <name type="scientific">Xylophilus ampelinus</name>
    <dbReference type="NCBI Taxonomy" id="54067"/>
    <lineage>
        <taxon>Bacteria</taxon>
        <taxon>Pseudomonadati</taxon>
        <taxon>Pseudomonadota</taxon>
        <taxon>Betaproteobacteria</taxon>
        <taxon>Burkholderiales</taxon>
        <taxon>Xylophilus</taxon>
    </lineage>
</organism>
<name>A0A318SQ49_9BURK</name>
<evidence type="ECO:0000256" key="1">
    <source>
        <dbReference type="ARBA" id="ARBA00022801"/>
    </source>
</evidence>
<comment type="caution">
    <text evidence="2">The sequence shown here is derived from an EMBL/GenBank/DDBJ whole genome shotgun (WGS) entry which is preliminary data.</text>
</comment>
<dbReference type="Pfam" id="PF00300">
    <property type="entry name" value="His_Phos_1"/>
    <property type="match status" value="1"/>
</dbReference>
<dbReference type="PANTHER" id="PTHR20935:SF1">
    <property type="entry name" value="SLL1549 PROTEIN"/>
    <property type="match status" value="1"/>
</dbReference>
<dbReference type="RefSeq" id="WP_110464006.1">
    <property type="nucleotide sequence ID" value="NZ_JAMOFZ010000002.1"/>
</dbReference>
<dbReference type="InterPro" id="IPR029033">
    <property type="entry name" value="His_PPase_superfam"/>
</dbReference>
<keyword evidence="3" id="KW-1185">Reference proteome</keyword>
<reference evidence="2 3" key="1">
    <citation type="submission" date="2018-06" db="EMBL/GenBank/DDBJ databases">
        <title>Genomic Encyclopedia of Type Strains, Phase III (KMG-III): the genomes of soil and plant-associated and newly described type strains.</title>
        <authorList>
            <person name="Whitman W."/>
        </authorList>
    </citation>
    <scope>NUCLEOTIDE SEQUENCE [LARGE SCALE GENOMIC DNA]</scope>
    <source>
        <strain evidence="2 3">CECT 7646</strain>
    </source>
</reference>
<dbReference type="SUPFAM" id="SSF53254">
    <property type="entry name" value="Phosphoglycerate mutase-like"/>
    <property type="match status" value="1"/>
</dbReference>
<dbReference type="OrthoDB" id="9814783at2"/>
<evidence type="ECO:0000313" key="2">
    <source>
        <dbReference type="EMBL" id="PYE79692.1"/>
    </source>
</evidence>
<dbReference type="Gene3D" id="3.40.50.1240">
    <property type="entry name" value="Phosphoglycerate mutase-like"/>
    <property type="match status" value="1"/>
</dbReference>
<dbReference type="Proteomes" id="UP000247540">
    <property type="component" value="Unassembled WGS sequence"/>
</dbReference>
<keyword evidence="1" id="KW-0378">Hydrolase</keyword>
<dbReference type="SMART" id="SM00855">
    <property type="entry name" value="PGAM"/>
    <property type="match status" value="1"/>
</dbReference>
<accession>A0A318SQ49</accession>
<dbReference type="EMBL" id="QJTC01000001">
    <property type="protein sequence ID" value="PYE79692.1"/>
    <property type="molecule type" value="Genomic_DNA"/>
</dbReference>
<protein>
    <submittedName>
        <fullName evidence="2">Phosphohistidine phosphatase</fullName>
    </submittedName>
</protein>
<proteinExistence type="predicted"/>
<dbReference type="PANTHER" id="PTHR20935">
    <property type="entry name" value="PHOSPHOGLYCERATE MUTASE-RELATED"/>
    <property type="match status" value="1"/>
</dbReference>
<dbReference type="AlphaFoldDB" id="A0A318SQ49"/>
<dbReference type="InterPro" id="IPR051021">
    <property type="entry name" value="Mito_Ser/Thr_phosphatase"/>
</dbReference>
<evidence type="ECO:0000313" key="3">
    <source>
        <dbReference type="Proteomes" id="UP000247540"/>
    </source>
</evidence>
<gene>
    <name evidence="2" type="ORF">DFQ15_10111</name>
</gene>
<dbReference type="InterPro" id="IPR013078">
    <property type="entry name" value="His_Pase_superF_clade-1"/>
</dbReference>
<dbReference type="CDD" id="cd07067">
    <property type="entry name" value="HP_PGM_like"/>
    <property type="match status" value="1"/>
</dbReference>
<dbReference type="GO" id="GO:0016787">
    <property type="term" value="F:hydrolase activity"/>
    <property type="evidence" value="ECO:0007669"/>
    <property type="project" value="UniProtKB-KW"/>
</dbReference>